<evidence type="ECO:0000313" key="1">
    <source>
        <dbReference type="EMBL" id="QPG58942.1"/>
    </source>
</evidence>
<accession>A0ABX6VER6</accession>
<dbReference type="EMBL" id="CP045503">
    <property type="protein sequence ID" value="QPG58942.1"/>
    <property type="molecule type" value="Genomic_DNA"/>
</dbReference>
<keyword evidence="2" id="KW-1185">Reference proteome</keyword>
<dbReference type="Proteomes" id="UP000316416">
    <property type="component" value="Chromosome"/>
</dbReference>
<protein>
    <submittedName>
        <fullName evidence="1">Uncharacterized protein</fullName>
    </submittedName>
</protein>
<name>A0ABX6VER6_9GAMM</name>
<gene>
    <name evidence="1" type="ORF">FM038_017125</name>
</gene>
<evidence type="ECO:0000313" key="2">
    <source>
        <dbReference type="Proteomes" id="UP000316416"/>
    </source>
</evidence>
<dbReference type="RefSeq" id="WP_142874563.1">
    <property type="nucleotide sequence ID" value="NZ_CP045503.2"/>
</dbReference>
<proteinExistence type="predicted"/>
<reference evidence="1" key="1">
    <citation type="submission" date="2021-07" db="EMBL/GenBank/DDBJ databases">
        <title>Shewanella sp. YLB-07 whole genome sequence.</title>
        <authorList>
            <person name="Yu L."/>
        </authorList>
    </citation>
    <scope>NUCLEOTIDE SEQUENCE</scope>
    <source>
        <strain evidence="1">YLB-08</strain>
    </source>
</reference>
<sequence length="246" mass="26578">MAEPLPSLDIKLENSDVGEVFKNKINALVEGLNLNRTEFNNQLAAAILSEDYSELSKTYRDTAEQHMLSAQAISESGLPSQAGKNGRALITDGTVTAWGEIFPPQDTFAGKALFTDGVNVSWMEVLPTQSGHKNKALVSSGVSASWKFEGAYTRDVIADHILVAGDRVFVIATDVLVQSSLPNTIALGKPFLVKNSLKSNSNVRVANPNFTIYDKNENYAPGDNPILVPGEQISLRALSTTELEVL</sequence>
<organism evidence="1 2">
    <name type="scientific">Shewanella eurypsychrophilus</name>
    <dbReference type="NCBI Taxonomy" id="2593656"/>
    <lineage>
        <taxon>Bacteria</taxon>
        <taxon>Pseudomonadati</taxon>
        <taxon>Pseudomonadota</taxon>
        <taxon>Gammaproteobacteria</taxon>
        <taxon>Alteromonadales</taxon>
        <taxon>Shewanellaceae</taxon>
        <taxon>Shewanella</taxon>
    </lineage>
</organism>